<dbReference type="AlphaFoldDB" id="A0A7R8YS16"/>
<dbReference type="EMBL" id="LR899010">
    <property type="protein sequence ID" value="CAD7082080.1"/>
    <property type="molecule type" value="Genomic_DNA"/>
</dbReference>
<accession>A0A7R8YS16</accession>
<dbReference type="FunCoup" id="A0A7R8YS16">
    <property type="interactions" value="27"/>
</dbReference>
<evidence type="ECO:0000313" key="3">
    <source>
        <dbReference type="Proteomes" id="UP000594454"/>
    </source>
</evidence>
<protein>
    <submittedName>
        <fullName evidence="2">Uncharacterized protein</fullName>
    </submittedName>
</protein>
<keyword evidence="3" id="KW-1185">Reference proteome</keyword>
<evidence type="ECO:0000313" key="2">
    <source>
        <dbReference type="EMBL" id="CAD7082080.1"/>
    </source>
</evidence>
<evidence type="ECO:0000256" key="1">
    <source>
        <dbReference type="SAM" id="MobiDB-lite"/>
    </source>
</evidence>
<proteinExistence type="predicted"/>
<dbReference type="OrthoDB" id="8176390at2759"/>
<dbReference type="InParanoid" id="A0A7R8YS16"/>
<feature type="compositionally biased region" description="Polar residues" evidence="1">
    <location>
        <begin position="259"/>
        <end position="271"/>
    </location>
</feature>
<feature type="region of interest" description="Disordered" evidence="1">
    <location>
        <begin position="255"/>
        <end position="288"/>
    </location>
</feature>
<sequence>MATESAVIKKLKEDVGVAFEEVRKALSVREKLLLRQVDVIASQCQKQSNLNEDIKFIPNDEIDLMESIRSFGKFNLPHLNFTSDLYVSEDYICPSVDHETMYKCLNTKDEVDVCSQVGDQTGQSEENDPIDFFNDKILKENIDNMNESIVNITLKEAKDLIEKTNKNFADKIEGTEKHYISSENEEIVNDCLNGNTKIAQASQTEVVSSGDYKKPNITINNCNGIINLKNISNLTINCSGQTSIQTAQKADITTMAPGESTSSDIVSSTVQSDDEERNVETKEDNDSSSVNCEFYNRLIKEIKKSIKQHHQNSQKNLTDALGNHVCSSTSTESNGNDSYNRKLLLKNFENLKIVLENNENDTHPVQIEQWLTEIISETEIEPMQNTGILEHSKFAGSKLC</sequence>
<organism evidence="2 3">
    <name type="scientific">Hermetia illucens</name>
    <name type="common">Black soldier fly</name>
    <dbReference type="NCBI Taxonomy" id="343691"/>
    <lineage>
        <taxon>Eukaryota</taxon>
        <taxon>Metazoa</taxon>
        <taxon>Ecdysozoa</taxon>
        <taxon>Arthropoda</taxon>
        <taxon>Hexapoda</taxon>
        <taxon>Insecta</taxon>
        <taxon>Pterygota</taxon>
        <taxon>Neoptera</taxon>
        <taxon>Endopterygota</taxon>
        <taxon>Diptera</taxon>
        <taxon>Brachycera</taxon>
        <taxon>Stratiomyomorpha</taxon>
        <taxon>Stratiomyidae</taxon>
        <taxon>Hermetiinae</taxon>
        <taxon>Hermetia</taxon>
    </lineage>
</organism>
<dbReference type="Proteomes" id="UP000594454">
    <property type="component" value="Chromosome 2"/>
</dbReference>
<name>A0A7R8YS16_HERIL</name>
<reference evidence="2 3" key="1">
    <citation type="submission" date="2020-11" db="EMBL/GenBank/DDBJ databases">
        <authorList>
            <person name="Wallbank WR R."/>
            <person name="Pardo Diaz C."/>
            <person name="Kozak K."/>
            <person name="Martin S."/>
            <person name="Jiggins C."/>
            <person name="Moest M."/>
            <person name="Warren A I."/>
            <person name="Generalovic N T."/>
            <person name="Byers J.R.P. K."/>
            <person name="Montejo-Kovacevich G."/>
            <person name="Yen C E."/>
        </authorList>
    </citation>
    <scope>NUCLEOTIDE SEQUENCE [LARGE SCALE GENOMIC DNA]</scope>
</reference>
<gene>
    <name evidence="2" type="ORF">HERILL_LOCUS5145</name>
</gene>